<organism evidence="2 3">
    <name type="scientific">Citrullus colocynthis</name>
    <name type="common">colocynth</name>
    <dbReference type="NCBI Taxonomy" id="252529"/>
    <lineage>
        <taxon>Eukaryota</taxon>
        <taxon>Viridiplantae</taxon>
        <taxon>Streptophyta</taxon>
        <taxon>Embryophyta</taxon>
        <taxon>Tracheophyta</taxon>
        <taxon>Spermatophyta</taxon>
        <taxon>Magnoliopsida</taxon>
        <taxon>eudicotyledons</taxon>
        <taxon>Gunneridae</taxon>
        <taxon>Pentapetalae</taxon>
        <taxon>rosids</taxon>
        <taxon>fabids</taxon>
        <taxon>Cucurbitales</taxon>
        <taxon>Cucurbitaceae</taxon>
        <taxon>Benincaseae</taxon>
        <taxon>Citrullus</taxon>
    </lineage>
</organism>
<dbReference type="Proteomes" id="UP001642487">
    <property type="component" value="Chromosome 10"/>
</dbReference>
<proteinExistence type="predicted"/>
<evidence type="ECO:0000313" key="3">
    <source>
        <dbReference type="Proteomes" id="UP001642487"/>
    </source>
</evidence>
<name>A0ABP0XUT5_9ROSI</name>
<accession>A0ABP0XUT5</accession>
<protein>
    <submittedName>
        <fullName evidence="2">Uncharacterized protein</fullName>
    </submittedName>
</protein>
<sequence length="83" mass="9436">MHANTSSRCRDALRQHYEANDSLQNPSSREKALRWCPNNFRYSDGNSSMSIKQMKANQAEPSRAEPGSRECEISHELTVPNNV</sequence>
<dbReference type="EMBL" id="OZ021744">
    <property type="protein sequence ID" value="CAK9311487.1"/>
    <property type="molecule type" value="Genomic_DNA"/>
</dbReference>
<gene>
    <name evidence="2" type="ORF">CITCOLO1_LOCUS3147</name>
</gene>
<feature type="region of interest" description="Disordered" evidence="1">
    <location>
        <begin position="42"/>
        <end position="83"/>
    </location>
</feature>
<reference evidence="2 3" key="1">
    <citation type="submission" date="2024-03" db="EMBL/GenBank/DDBJ databases">
        <authorList>
            <person name="Gkanogiannis A."/>
            <person name="Becerra Lopez-Lavalle L."/>
        </authorList>
    </citation>
    <scope>NUCLEOTIDE SEQUENCE [LARGE SCALE GENOMIC DNA]</scope>
</reference>
<keyword evidence="3" id="KW-1185">Reference proteome</keyword>
<evidence type="ECO:0000313" key="2">
    <source>
        <dbReference type="EMBL" id="CAK9311487.1"/>
    </source>
</evidence>
<feature type="compositionally biased region" description="Basic and acidic residues" evidence="1">
    <location>
        <begin position="62"/>
        <end position="75"/>
    </location>
</feature>
<feature type="compositionally biased region" description="Polar residues" evidence="1">
    <location>
        <begin position="42"/>
        <end position="60"/>
    </location>
</feature>
<evidence type="ECO:0000256" key="1">
    <source>
        <dbReference type="SAM" id="MobiDB-lite"/>
    </source>
</evidence>